<dbReference type="InterPro" id="IPR001633">
    <property type="entry name" value="EAL_dom"/>
</dbReference>
<evidence type="ECO:0000259" key="3">
    <source>
        <dbReference type="PROSITE" id="PS50887"/>
    </source>
</evidence>
<proteinExistence type="predicted"/>
<keyword evidence="1" id="KW-1133">Transmembrane helix</keyword>
<name>A0A4S8NWK2_9HYPH</name>
<dbReference type="SUPFAM" id="SSF55073">
    <property type="entry name" value="Nucleotide cyclase"/>
    <property type="match status" value="1"/>
</dbReference>
<keyword evidence="5" id="KW-1185">Reference proteome</keyword>
<evidence type="ECO:0000313" key="5">
    <source>
        <dbReference type="Proteomes" id="UP000308828"/>
    </source>
</evidence>
<feature type="transmembrane region" description="Helical" evidence="1">
    <location>
        <begin position="149"/>
        <end position="167"/>
    </location>
</feature>
<dbReference type="InterPro" id="IPR029787">
    <property type="entry name" value="Nucleotide_cyclase"/>
</dbReference>
<gene>
    <name evidence="4" type="ORF">FAA97_18670</name>
</gene>
<evidence type="ECO:0000256" key="1">
    <source>
        <dbReference type="SAM" id="Phobius"/>
    </source>
</evidence>
<dbReference type="PANTHER" id="PTHR44757:SF2">
    <property type="entry name" value="BIOFILM ARCHITECTURE MAINTENANCE PROTEIN MBAA"/>
    <property type="match status" value="1"/>
</dbReference>
<dbReference type="EMBL" id="STGV01000007">
    <property type="protein sequence ID" value="THV20622.1"/>
    <property type="molecule type" value="Genomic_DNA"/>
</dbReference>
<dbReference type="Gene3D" id="3.30.70.270">
    <property type="match status" value="1"/>
</dbReference>
<dbReference type="Proteomes" id="UP000308828">
    <property type="component" value="Unassembled WGS sequence"/>
</dbReference>
<feature type="domain" description="EAL" evidence="2">
    <location>
        <begin position="405"/>
        <end position="655"/>
    </location>
</feature>
<dbReference type="NCBIfam" id="TIGR00254">
    <property type="entry name" value="GGDEF"/>
    <property type="match status" value="1"/>
</dbReference>
<dbReference type="InterPro" id="IPR052155">
    <property type="entry name" value="Biofilm_reg_signaling"/>
</dbReference>
<dbReference type="PANTHER" id="PTHR44757">
    <property type="entry name" value="DIGUANYLATE CYCLASE DGCP"/>
    <property type="match status" value="1"/>
</dbReference>
<dbReference type="SMART" id="SM00052">
    <property type="entry name" value="EAL"/>
    <property type="match status" value="1"/>
</dbReference>
<feature type="transmembrane region" description="Helical" evidence="1">
    <location>
        <begin position="57"/>
        <end position="79"/>
    </location>
</feature>
<comment type="caution">
    <text evidence="4">The sequence shown here is derived from an EMBL/GenBank/DDBJ whole genome shotgun (WGS) entry which is preliminary data.</text>
</comment>
<feature type="transmembrane region" description="Helical" evidence="1">
    <location>
        <begin position="126"/>
        <end position="144"/>
    </location>
</feature>
<organism evidence="4 5">
    <name type="scientific">Peteryoungia ipomoeae</name>
    <dbReference type="NCBI Taxonomy" id="1210932"/>
    <lineage>
        <taxon>Bacteria</taxon>
        <taxon>Pseudomonadati</taxon>
        <taxon>Pseudomonadota</taxon>
        <taxon>Alphaproteobacteria</taxon>
        <taxon>Hyphomicrobiales</taxon>
        <taxon>Rhizobiaceae</taxon>
        <taxon>Peteryoungia</taxon>
    </lineage>
</organism>
<dbReference type="PROSITE" id="PS50883">
    <property type="entry name" value="EAL"/>
    <property type="match status" value="1"/>
</dbReference>
<dbReference type="Pfam" id="PF00563">
    <property type="entry name" value="EAL"/>
    <property type="match status" value="1"/>
</dbReference>
<accession>A0A4S8NWK2</accession>
<dbReference type="PROSITE" id="PS50887">
    <property type="entry name" value="GGDEF"/>
    <property type="match status" value="1"/>
</dbReference>
<feature type="transmembrane region" description="Helical" evidence="1">
    <location>
        <begin position="100"/>
        <end position="120"/>
    </location>
</feature>
<dbReference type="InterPro" id="IPR043128">
    <property type="entry name" value="Rev_trsase/Diguanyl_cyclase"/>
</dbReference>
<dbReference type="AlphaFoldDB" id="A0A4S8NWK2"/>
<feature type="domain" description="GGDEF" evidence="3">
    <location>
        <begin position="263"/>
        <end position="396"/>
    </location>
</feature>
<sequence>MRAKLADLVRILSVPDENPQLTLAQFQAFSKQVPILYFILATNMLSLAWTHQGTAPFALVTVVPGVLVLLFFLRSIIWLKGRQREYTPQQAIKQLRATNLLSFPIAVVCTLWALSVLPYGDAYQKAHVVFFMGITVIGCIFSLMHLRSAALIVTGTVTVPFFIAMCLTGEPTFIATGANVILVTIPMIMILLTHYQNFRQLMESRQTLLQQQNAMREQNLAMQSLSDENLRLANLDTLTLLANRRSFFQMLERAFARAEEQSGALAVGVIDLDGFKPVNDMYGHAAGDKVLVEIGKRLSQLAERDLTIYRLGGDEFALLLEGDASEARANTIGQAICDLIAQRINIGSGLVQVTASVGFALYPDVGQTGQEVYERADYALYTAKRRHRAGTVIFSADQANELSRQAVVEDAMITADLENELYLVYQPISRATDLKCIGYETLARWNSPRIGPVSPAEFIPVAEHNGRITLMTRLLLERALSVASKWPKDVYLSFNLSAHDLSSPDNCLKIVAIVLKSGFDPARINFEVTETAILHDFDQASNSIQMLRELGAGIALDDFGTGFSSLNHVHKLPLTKIKIDGSFVRDIHQRKTSFKIVKSVLALSADMGLDAIAEGVETLEELQVLQTLGVGSVQGYYISKPVSADETIAAFAPPRANTA</sequence>
<feature type="transmembrane region" description="Helical" evidence="1">
    <location>
        <begin position="33"/>
        <end position="51"/>
    </location>
</feature>
<keyword evidence="1" id="KW-0812">Transmembrane</keyword>
<protein>
    <submittedName>
        <fullName evidence="4">EAL domain-containing protein</fullName>
    </submittedName>
</protein>
<dbReference type="Gene3D" id="3.20.20.450">
    <property type="entry name" value="EAL domain"/>
    <property type="match status" value="1"/>
</dbReference>
<dbReference type="CDD" id="cd01949">
    <property type="entry name" value="GGDEF"/>
    <property type="match status" value="1"/>
</dbReference>
<evidence type="ECO:0000313" key="4">
    <source>
        <dbReference type="EMBL" id="THV20622.1"/>
    </source>
</evidence>
<reference evidence="4 5" key="1">
    <citation type="submission" date="2019-04" db="EMBL/GenBank/DDBJ databases">
        <title>Genome sequence of strain shin9-1.</title>
        <authorList>
            <person name="Gao J."/>
            <person name="Sun J."/>
        </authorList>
    </citation>
    <scope>NUCLEOTIDE SEQUENCE [LARGE SCALE GENOMIC DNA]</scope>
    <source>
        <strain evidence="5">shin9-1</strain>
    </source>
</reference>
<dbReference type="CDD" id="cd01948">
    <property type="entry name" value="EAL"/>
    <property type="match status" value="1"/>
</dbReference>
<feature type="transmembrane region" description="Helical" evidence="1">
    <location>
        <begin position="173"/>
        <end position="195"/>
    </location>
</feature>
<dbReference type="OrthoDB" id="9814202at2"/>
<dbReference type="SMART" id="SM00267">
    <property type="entry name" value="GGDEF"/>
    <property type="match status" value="1"/>
</dbReference>
<evidence type="ECO:0000259" key="2">
    <source>
        <dbReference type="PROSITE" id="PS50883"/>
    </source>
</evidence>
<dbReference type="RefSeq" id="WP_136600083.1">
    <property type="nucleotide sequence ID" value="NZ_STGV01000007.1"/>
</dbReference>
<dbReference type="InterPro" id="IPR035919">
    <property type="entry name" value="EAL_sf"/>
</dbReference>
<dbReference type="Pfam" id="PF00990">
    <property type="entry name" value="GGDEF"/>
    <property type="match status" value="1"/>
</dbReference>
<keyword evidence="1" id="KW-0472">Membrane</keyword>
<dbReference type="InterPro" id="IPR000160">
    <property type="entry name" value="GGDEF_dom"/>
</dbReference>
<dbReference type="SUPFAM" id="SSF141868">
    <property type="entry name" value="EAL domain-like"/>
    <property type="match status" value="1"/>
</dbReference>